<dbReference type="AlphaFoldDB" id="A0A506Y7M2"/>
<proteinExistence type="predicted"/>
<comment type="caution">
    <text evidence="1">The sequence shown here is derived from an EMBL/GenBank/DDBJ whole genome shotgun (WGS) entry which is preliminary data.</text>
</comment>
<dbReference type="EMBL" id="VHQG01000001">
    <property type="protein sequence ID" value="TPW78092.1"/>
    <property type="molecule type" value="Genomic_DNA"/>
</dbReference>
<accession>A0A506Y7M2</accession>
<organism evidence="1 2">
    <name type="scientific">Schumannella soli</name>
    <dbReference type="NCBI Taxonomy" id="2590779"/>
    <lineage>
        <taxon>Bacteria</taxon>
        <taxon>Bacillati</taxon>
        <taxon>Actinomycetota</taxon>
        <taxon>Actinomycetes</taxon>
        <taxon>Micrococcales</taxon>
        <taxon>Microbacteriaceae</taxon>
        <taxon>Schumannella</taxon>
    </lineage>
</organism>
<dbReference type="RefSeq" id="WP_141162616.1">
    <property type="nucleotide sequence ID" value="NZ_VHQG01000001.1"/>
</dbReference>
<dbReference type="OrthoDB" id="9843550at2"/>
<evidence type="ECO:0000313" key="2">
    <source>
        <dbReference type="Proteomes" id="UP000316252"/>
    </source>
</evidence>
<sequence>MSAAVQGRREHRRWIRAARLKAYGEFLASIDTWMQLLCTSWVERVALGQTTSELEARGLVVEEEVQRAQSRVVLLGPDPVRACAAQYHHAVIDRIEATQAAGSIEAVARIDLKPLTEARALMLAVMNRSLGLGPDF</sequence>
<evidence type="ECO:0000313" key="1">
    <source>
        <dbReference type="EMBL" id="TPW78092.1"/>
    </source>
</evidence>
<keyword evidence="2" id="KW-1185">Reference proteome</keyword>
<reference evidence="1 2" key="1">
    <citation type="submission" date="2019-06" db="EMBL/GenBank/DDBJ databases">
        <authorList>
            <person name="Li F."/>
        </authorList>
    </citation>
    <scope>NUCLEOTIDE SEQUENCE [LARGE SCALE GENOMIC DNA]</scope>
    <source>
        <strain evidence="1 2">10F1D-1</strain>
    </source>
</reference>
<protein>
    <submittedName>
        <fullName evidence="1">Uncharacterized protein</fullName>
    </submittedName>
</protein>
<name>A0A506Y7M2_9MICO</name>
<gene>
    <name evidence="1" type="ORF">FJ657_05555</name>
</gene>
<dbReference type="Proteomes" id="UP000316252">
    <property type="component" value="Unassembled WGS sequence"/>
</dbReference>